<gene>
    <name evidence="4" type="ORF">SEMRO_701_G189860.1</name>
</gene>
<dbReference type="PANTHER" id="PTHR43656:SF2">
    <property type="entry name" value="BINDING OXIDOREDUCTASE, PUTATIVE (AFU_ORTHOLOGUE AFUA_2G08260)-RELATED"/>
    <property type="match status" value="1"/>
</dbReference>
<dbReference type="SUPFAM" id="SSF51395">
    <property type="entry name" value="FMN-linked oxidoreductases"/>
    <property type="match status" value="1"/>
</dbReference>
<accession>A0A9N8E7F5</accession>
<dbReference type="InterPro" id="IPR001155">
    <property type="entry name" value="OxRdtase_FMN_N"/>
</dbReference>
<keyword evidence="2" id="KW-0560">Oxidoreductase</keyword>
<dbReference type="GO" id="GO:0010181">
    <property type="term" value="F:FMN binding"/>
    <property type="evidence" value="ECO:0007669"/>
    <property type="project" value="InterPro"/>
</dbReference>
<name>A0A9N8E7F5_9STRA</name>
<sequence length="318" mass="34830">MSSGYLPGFLGTICGYLLIRPARALETNELPSIVQKYATTAKLAEEAGWDGVQIHAAHGYLIAQFLSPSANQRTDKYGGSAEGRKKLLLEVIAAIRKVTSPSFVVGIKVNTKDRATEGAERETECLHLIQELCGMEQLDFIELSGGGFEDAMFVTTTDSAATGTFGSFAERLKSQLQFTEKSPKIVLTGGFRTKAGMQQALKQHLCDMIGLGRPVITYPQFSTKLLASSNDDVQSTCSTLQAPIFGEILDAALNSLWYQRQLHRISVGLNPNPNLSYLYTLAVSFFLAYIWDFDFGGHALYKKNSTGTNTDSNKNKKE</sequence>
<dbReference type="InterPro" id="IPR051799">
    <property type="entry name" value="NADH_flavin_oxidoreductase"/>
</dbReference>
<evidence type="ECO:0000313" key="5">
    <source>
        <dbReference type="Proteomes" id="UP001153069"/>
    </source>
</evidence>
<reference evidence="4" key="1">
    <citation type="submission" date="2020-06" db="EMBL/GenBank/DDBJ databases">
        <authorList>
            <consortium name="Plant Systems Biology data submission"/>
        </authorList>
    </citation>
    <scope>NUCLEOTIDE SEQUENCE</scope>
    <source>
        <strain evidence="4">D6</strain>
    </source>
</reference>
<evidence type="ECO:0000313" key="4">
    <source>
        <dbReference type="EMBL" id="CAB9515244.1"/>
    </source>
</evidence>
<dbReference type="GO" id="GO:0016491">
    <property type="term" value="F:oxidoreductase activity"/>
    <property type="evidence" value="ECO:0007669"/>
    <property type="project" value="UniProtKB-KW"/>
</dbReference>
<dbReference type="OrthoDB" id="432686at2759"/>
<dbReference type="Gene3D" id="3.20.20.70">
    <property type="entry name" value="Aldolase class I"/>
    <property type="match status" value="1"/>
</dbReference>
<dbReference type="PANTHER" id="PTHR43656">
    <property type="entry name" value="BINDING OXIDOREDUCTASE, PUTATIVE (AFU_ORTHOLOGUE AFUA_2G08260)-RELATED"/>
    <property type="match status" value="1"/>
</dbReference>
<protein>
    <submittedName>
        <fullName evidence="4">12-oxophytodienoate reductase-like protein</fullName>
    </submittedName>
</protein>
<feature type="domain" description="NADH:flavin oxidoreductase/NADH oxidase N-terminal" evidence="3">
    <location>
        <begin position="22"/>
        <end position="226"/>
    </location>
</feature>
<evidence type="ECO:0000256" key="1">
    <source>
        <dbReference type="ARBA" id="ARBA00022630"/>
    </source>
</evidence>
<organism evidence="4 5">
    <name type="scientific">Seminavis robusta</name>
    <dbReference type="NCBI Taxonomy" id="568900"/>
    <lineage>
        <taxon>Eukaryota</taxon>
        <taxon>Sar</taxon>
        <taxon>Stramenopiles</taxon>
        <taxon>Ochrophyta</taxon>
        <taxon>Bacillariophyta</taxon>
        <taxon>Bacillariophyceae</taxon>
        <taxon>Bacillariophycidae</taxon>
        <taxon>Naviculales</taxon>
        <taxon>Naviculaceae</taxon>
        <taxon>Seminavis</taxon>
    </lineage>
</organism>
<evidence type="ECO:0000259" key="3">
    <source>
        <dbReference type="Pfam" id="PF00724"/>
    </source>
</evidence>
<dbReference type="Proteomes" id="UP001153069">
    <property type="component" value="Unassembled WGS sequence"/>
</dbReference>
<dbReference type="AlphaFoldDB" id="A0A9N8E7F5"/>
<dbReference type="InterPro" id="IPR013785">
    <property type="entry name" value="Aldolase_TIM"/>
</dbReference>
<dbReference type="Pfam" id="PF00724">
    <property type="entry name" value="Oxidored_FMN"/>
    <property type="match status" value="1"/>
</dbReference>
<evidence type="ECO:0000256" key="2">
    <source>
        <dbReference type="ARBA" id="ARBA00023002"/>
    </source>
</evidence>
<keyword evidence="5" id="KW-1185">Reference proteome</keyword>
<proteinExistence type="predicted"/>
<dbReference type="EMBL" id="CAICTM010000700">
    <property type="protein sequence ID" value="CAB9515244.1"/>
    <property type="molecule type" value="Genomic_DNA"/>
</dbReference>
<keyword evidence="1" id="KW-0285">Flavoprotein</keyword>
<comment type="caution">
    <text evidence="4">The sequence shown here is derived from an EMBL/GenBank/DDBJ whole genome shotgun (WGS) entry which is preliminary data.</text>
</comment>